<dbReference type="RefSeq" id="WP_262625074.1">
    <property type="nucleotide sequence ID" value="NZ_CP094808.1"/>
</dbReference>
<sequence>MRKQKIDGTIELIYKNFRYKIFKSDQGIFLIDLHQNLVSYAIPFLNWLPLKAVKLTDDDYYSLKTTIHHKKVNKNYIYSIGGISVLLSTLLRPLSNEPGYPISFFTSVLFVNVVMLFLIIVHYYFRKRLEIQDMNFEMTHFKIRVIPLWKFKAIYILGYLFFWLLFMMPLILIVYENLFNLVIAMMFIVFSFCISLANSAACSIGKVKAILYARGSDLFDE</sequence>
<reference evidence="2" key="1">
    <citation type="submission" date="2022-03" db="EMBL/GenBank/DDBJ databases">
        <title>Comparative Genomics of East African Camel-Associated Staphylococcaceae spp.: Diversity and Inheritance of Traits Involved in Host-Pathogen Interactions.</title>
        <authorList>
            <person name="Akarsu H."/>
            <person name="Liljander A."/>
            <person name="Younan M."/>
            <person name="Brodard I."/>
            <person name="Glucks I."/>
            <person name="Labroussaa F."/>
            <person name="Overesch G."/>
            <person name="Kuhnert P."/>
            <person name="Perreten V."/>
            <person name="Drexler J.F."/>
            <person name="Corman V.M."/>
            <person name="Falquet L."/>
            <person name="Jores J."/>
        </authorList>
    </citation>
    <scope>NUCLEOTIDE SEQUENCE</scope>
    <source>
        <strain evidence="2">IVB6197</strain>
    </source>
</reference>
<organism evidence="2 3">
    <name type="scientific">Staphylococcus agnetis</name>
    <dbReference type="NCBI Taxonomy" id="985762"/>
    <lineage>
        <taxon>Bacteria</taxon>
        <taxon>Bacillati</taxon>
        <taxon>Bacillota</taxon>
        <taxon>Bacilli</taxon>
        <taxon>Bacillales</taxon>
        <taxon>Staphylococcaceae</taxon>
        <taxon>Staphylococcus</taxon>
    </lineage>
</organism>
<evidence type="ECO:0000313" key="3">
    <source>
        <dbReference type="Proteomes" id="UP001065705"/>
    </source>
</evidence>
<keyword evidence="1" id="KW-0812">Transmembrane</keyword>
<feature type="transmembrane region" description="Helical" evidence="1">
    <location>
        <begin position="100"/>
        <end position="125"/>
    </location>
</feature>
<keyword evidence="1" id="KW-1133">Transmembrane helix</keyword>
<accession>A0ABD7TSB4</accession>
<feature type="transmembrane region" description="Helical" evidence="1">
    <location>
        <begin position="76"/>
        <end position="94"/>
    </location>
</feature>
<name>A0ABD7TSB4_9STAP</name>
<dbReference type="Proteomes" id="UP001065705">
    <property type="component" value="Chromosome"/>
</dbReference>
<dbReference type="AlphaFoldDB" id="A0ABD7TSB4"/>
<dbReference type="NCBIfam" id="TIGR01218">
    <property type="entry name" value="Gpos_tandem_5TM"/>
    <property type="match status" value="1"/>
</dbReference>
<dbReference type="EMBL" id="CP094809">
    <property type="protein sequence ID" value="UXU56325.1"/>
    <property type="molecule type" value="Genomic_DNA"/>
</dbReference>
<keyword evidence="1" id="KW-0472">Membrane</keyword>
<feature type="transmembrane region" description="Helical" evidence="1">
    <location>
        <begin position="181"/>
        <end position="204"/>
    </location>
</feature>
<dbReference type="InterPro" id="IPR005915">
    <property type="entry name" value="Tandem_5TM"/>
</dbReference>
<protein>
    <submittedName>
        <fullName evidence="2">DUF443 family protein</fullName>
    </submittedName>
</protein>
<evidence type="ECO:0000256" key="1">
    <source>
        <dbReference type="SAM" id="Phobius"/>
    </source>
</evidence>
<gene>
    <name evidence="2" type="ORF">MUA95_07030</name>
</gene>
<dbReference type="Pfam" id="PF04276">
    <property type="entry name" value="DUF443"/>
    <property type="match status" value="1"/>
</dbReference>
<feature type="transmembrane region" description="Helical" evidence="1">
    <location>
        <begin position="153"/>
        <end position="175"/>
    </location>
</feature>
<evidence type="ECO:0000313" key="2">
    <source>
        <dbReference type="EMBL" id="UXU56325.1"/>
    </source>
</evidence>
<proteinExistence type="predicted"/>